<dbReference type="OrthoDB" id="3596450at2759"/>
<organism evidence="2 3">
    <name type="scientific">Cytospora mali</name>
    <name type="common">Apple Valsa canker fungus</name>
    <name type="synonym">Valsa mali</name>
    <dbReference type="NCBI Taxonomy" id="578113"/>
    <lineage>
        <taxon>Eukaryota</taxon>
        <taxon>Fungi</taxon>
        <taxon>Dikarya</taxon>
        <taxon>Ascomycota</taxon>
        <taxon>Pezizomycotina</taxon>
        <taxon>Sordariomycetes</taxon>
        <taxon>Sordariomycetidae</taxon>
        <taxon>Diaporthales</taxon>
        <taxon>Cytosporaceae</taxon>
        <taxon>Cytospora</taxon>
    </lineage>
</organism>
<reference evidence="3" key="1">
    <citation type="submission" date="2014-12" db="EMBL/GenBank/DDBJ databases">
        <title>Genome Sequence of Valsa Canker Pathogens Uncovers a Specific Adaption of Colonization on Woody Bark.</title>
        <authorList>
            <person name="Yin Z."/>
            <person name="Liu H."/>
            <person name="Gao X."/>
            <person name="Li Z."/>
            <person name="Song N."/>
            <person name="Ke X."/>
            <person name="Dai Q."/>
            <person name="Wu Y."/>
            <person name="Sun Y."/>
            <person name="Xu J.-R."/>
            <person name="Kang Z.K."/>
            <person name="Wang L."/>
            <person name="Huang L."/>
        </authorList>
    </citation>
    <scope>NUCLEOTIDE SEQUENCE [LARGE SCALE GENOMIC DNA]</scope>
    <source>
        <strain evidence="3">SXYL134</strain>
    </source>
</reference>
<dbReference type="Proteomes" id="UP000078576">
    <property type="component" value="Unassembled WGS sequence"/>
</dbReference>
<evidence type="ECO:0000256" key="1">
    <source>
        <dbReference type="SAM" id="MobiDB-lite"/>
    </source>
</evidence>
<accession>A0A194V628</accession>
<name>A0A194V628_CYTMA</name>
<feature type="compositionally biased region" description="Acidic residues" evidence="1">
    <location>
        <begin position="276"/>
        <end position="295"/>
    </location>
</feature>
<dbReference type="AlphaFoldDB" id="A0A194V628"/>
<protein>
    <submittedName>
        <fullName evidence="2">Uncharacterized protein</fullName>
    </submittedName>
</protein>
<gene>
    <name evidence="2" type="ORF">VP1G_06620</name>
</gene>
<evidence type="ECO:0000313" key="3">
    <source>
        <dbReference type="Proteomes" id="UP000078576"/>
    </source>
</evidence>
<feature type="region of interest" description="Disordered" evidence="1">
    <location>
        <begin position="274"/>
        <end position="304"/>
    </location>
</feature>
<dbReference type="EMBL" id="KN714729">
    <property type="protein sequence ID" value="KUI59407.1"/>
    <property type="molecule type" value="Genomic_DNA"/>
</dbReference>
<keyword evidence="3" id="KW-1185">Reference proteome</keyword>
<evidence type="ECO:0000313" key="2">
    <source>
        <dbReference type="EMBL" id="KUI59407.1"/>
    </source>
</evidence>
<sequence length="304" mass="34459">MPVVTPFRLADLEPGIQKTIWTYAALMAHDGPRVFHMKLEFETVQIHRGMGNGQPVYNVGHGPVLSFGHELVDDTKDQRALLMTCRAARNAVIENFPDRINFARPREEHELQLDYFATAIQYPLFIDAAVDIICLSAKNIRRYYKSRNELKRMEVYVGSIDRLGPDHWPLWQDLQNVAVDVTCTHDSVHPINYVNGQPYNMTVDGRLPKYKSIKLDRYVWYGFSLTADGMWMVLDEAHCLRYPDWTDGGALGRPARLLVLSEDGQRLVCVHHVVEPQDDDSSDDDTDADADDSDDNLAVGGSAI</sequence>
<proteinExistence type="predicted"/>